<evidence type="ECO:0000259" key="4">
    <source>
        <dbReference type="Pfam" id="PF01494"/>
    </source>
</evidence>
<dbReference type="InterPro" id="IPR002938">
    <property type="entry name" value="FAD-bd"/>
</dbReference>
<protein>
    <submittedName>
        <fullName evidence="5">FAD/NAD(P)-binding domain-containing protein</fullName>
    </submittedName>
</protein>
<dbReference type="SUPFAM" id="SSF51905">
    <property type="entry name" value="FAD/NAD(P)-binding domain"/>
    <property type="match status" value="1"/>
</dbReference>
<dbReference type="PANTHER" id="PTHR46720">
    <property type="entry name" value="HYDROXYLASE, PUTATIVE (AFU_ORTHOLOGUE AFUA_3G01460)-RELATED"/>
    <property type="match status" value="1"/>
</dbReference>
<evidence type="ECO:0000313" key="6">
    <source>
        <dbReference type="Proteomes" id="UP000076532"/>
    </source>
</evidence>
<organism evidence="5 6">
    <name type="scientific">Athelia psychrophila</name>
    <dbReference type="NCBI Taxonomy" id="1759441"/>
    <lineage>
        <taxon>Eukaryota</taxon>
        <taxon>Fungi</taxon>
        <taxon>Dikarya</taxon>
        <taxon>Basidiomycota</taxon>
        <taxon>Agaricomycotina</taxon>
        <taxon>Agaricomycetes</taxon>
        <taxon>Agaricomycetidae</taxon>
        <taxon>Atheliales</taxon>
        <taxon>Atheliaceae</taxon>
        <taxon>Athelia</taxon>
    </lineage>
</organism>
<evidence type="ECO:0000313" key="5">
    <source>
        <dbReference type="EMBL" id="KZP19639.1"/>
    </source>
</evidence>
<dbReference type="PANTHER" id="PTHR46720:SF3">
    <property type="entry name" value="FAD-BINDING DOMAIN-CONTAINING PROTEIN-RELATED"/>
    <property type="match status" value="1"/>
</dbReference>
<sequence>MSNIRVAVIGAGIGGLTFCVALGKQSNIKVDIYEAAREFGEVGAGIAMWYRTQQIMKKLGLHDDLEALAGGAEKDAAELAFHFRKGDQPEGLSFYDMNSKGGLWTFHRASFQKAIISHLPPTCTSHFGKRLVSYDDPASGPITLHFKDGTTAECDVLVGADGIKSTVRAIMYSNLAKEGKVTQEEASEPNPVWSGTVAYRGLISKERLEAKIPGHRALTRDVLYWGKNKHLIIFPINNTQINVVAFCSEPSKEGTQYSEDSRDWVADVPKDELLQQYEGWEPEVMALLECVDKPSRWAINVVRPRSKYASGHVAILGDSAHAMTPHLGSGAGQAIEDAYILTALLASPKCTPASLSRVLQIYDEVRRPKATNVWHMSRKNGSMYEFAGPVCEEFGQHDHNFSNEALKKLGEVAAENHAWTWNTSAEEDREHAVSMLSEL</sequence>
<dbReference type="GO" id="GO:0071949">
    <property type="term" value="F:FAD binding"/>
    <property type="evidence" value="ECO:0007669"/>
    <property type="project" value="InterPro"/>
</dbReference>
<name>A0A166IBD0_9AGAM</name>
<dbReference type="EMBL" id="KV417562">
    <property type="protein sequence ID" value="KZP19639.1"/>
    <property type="molecule type" value="Genomic_DNA"/>
</dbReference>
<keyword evidence="2" id="KW-0274">FAD</keyword>
<dbReference type="STRING" id="436010.A0A166IBD0"/>
<evidence type="ECO:0000256" key="3">
    <source>
        <dbReference type="ARBA" id="ARBA00023002"/>
    </source>
</evidence>
<dbReference type="GO" id="GO:0044550">
    <property type="term" value="P:secondary metabolite biosynthetic process"/>
    <property type="evidence" value="ECO:0007669"/>
    <property type="project" value="TreeGrafter"/>
</dbReference>
<dbReference type="OrthoDB" id="417877at2759"/>
<dbReference type="InterPro" id="IPR051104">
    <property type="entry name" value="FAD_monoxygenase"/>
</dbReference>
<keyword evidence="1" id="KW-0285">Flavoprotein</keyword>
<reference evidence="5 6" key="1">
    <citation type="journal article" date="2016" name="Mol. Biol. Evol.">
        <title>Comparative Genomics of Early-Diverging Mushroom-Forming Fungi Provides Insights into the Origins of Lignocellulose Decay Capabilities.</title>
        <authorList>
            <person name="Nagy L.G."/>
            <person name="Riley R."/>
            <person name="Tritt A."/>
            <person name="Adam C."/>
            <person name="Daum C."/>
            <person name="Floudas D."/>
            <person name="Sun H."/>
            <person name="Yadav J.S."/>
            <person name="Pangilinan J."/>
            <person name="Larsson K.H."/>
            <person name="Matsuura K."/>
            <person name="Barry K."/>
            <person name="Labutti K."/>
            <person name="Kuo R."/>
            <person name="Ohm R.A."/>
            <person name="Bhattacharya S.S."/>
            <person name="Shirouzu T."/>
            <person name="Yoshinaga Y."/>
            <person name="Martin F.M."/>
            <person name="Grigoriev I.V."/>
            <person name="Hibbett D.S."/>
        </authorList>
    </citation>
    <scope>NUCLEOTIDE SEQUENCE [LARGE SCALE GENOMIC DNA]</scope>
    <source>
        <strain evidence="5 6">CBS 109695</strain>
    </source>
</reference>
<proteinExistence type="predicted"/>
<dbReference type="SUPFAM" id="SSF54373">
    <property type="entry name" value="FAD-linked reductases, C-terminal domain"/>
    <property type="match status" value="1"/>
</dbReference>
<dbReference type="InterPro" id="IPR036188">
    <property type="entry name" value="FAD/NAD-bd_sf"/>
</dbReference>
<evidence type="ECO:0000256" key="1">
    <source>
        <dbReference type="ARBA" id="ARBA00022630"/>
    </source>
</evidence>
<feature type="domain" description="FAD-binding" evidence="4">
    <location>
        <begin position="5"/>
        <end position="374"/>
    </location>
</feature>
<dbReference type="Gene3D" id="3.50.50.60">
    <property type="entry name" value="FAD/NAD(P)-binding domain"/>
    <property type="match status" value="1"/>
</dbReference>
<keyword evidence="3" id="KW-0560">Oxidoreductase</keyword>
<keyword evidence="6" id="KW-1185">Reference proteome</keyword>
<gene>
    <name evidence="5" type="ORF">FIBSPDRAFT_827930</name>
</gene>
<evidence type="ECO:0000256" key="2">
    <source>
        <dbReference type="ARBA" id="ARBA00022827"/>
    </source>
</evidence>
<dbReference type="AlphaFoldDB" id="A0A166IBD0"/>
<dbReference type="Proteomes" id="UP000076532">
    <property type="component" value="Unassembled WGS sequence"/>
</dbReference>
<accession>A0A166IBD0</accession>
<dbReference type="PRINTS" id="PR00420">
    <property type="entry name" value="RNGMNOXGNASE"/>
</dbReference>
<dbReference type="GO" id="GO:0016491">
    <property type="term" value="F:oxidoreductase activity"/>
    <property type="evidence" value="ECO:0007669"/>
    <property type="project" value="UniProtKB-KW"/>
</dbReference>
<dbReference type="Pfam" id="PF01494">
    <property type="entry name" value="FAD_binding_3"/>
    <property type="match status" value="1"/>
</dbReference>